<keyword evidence="6" id="KW-1185">Reference proteome</keyword>
<dbReference type="Pfam" id="PF00144">
    <property type="entry name" value="Beta-lactamase"/>
    <property type="match status" value="1"/>
</dbReference>
<evidence type="ECO:0000256" key="1">
    <source>
        <dbReference type="ARBA" id="ARBA00038473"/>
    </source>
</evidence>
<dbReference type="InterPro" id="IPR051478">
    <property type="entry name" value="Beta-lactamase-like_AB/R"/>
</dbReference>
<accession>A0AAW1AQM4</accession>
<dbReference type="InterPro" id="IPR012338">
    <property type="entry name" value="Beta-lactam/transpept-like"/>
</dbReference>
<evidence type="ECO:0000256" key="3">
    <source>
        <dbReference type="SAM" id="Phobius"/>
    </source>
</evidence>
<dbReference type="Gene3D" id="3.40.710.10">
    <property type="entry name" value="DD-peptidase/beta-lactamase superfamily"/>
    <property type="match status" value="1"/>
</dbReference>
<proteinExistence type="inferred from homology"/>
<dbReference type="AlphaFoldDB" id="A0AAW1AQM4"/>
<feature type="transmembrane region" description="Helical" evidence="3">
    <location>
        <begin position="60"/>
        <end position="83"/>
    </location>
</feature>
<dbReference type="SUPFAM" id="SSF56601">
    <property type="entry name" value="beta-lactamase/transpeptidase-like"/>
    <property type="match status" value="1"/>
</dbReference>
<comment type="similarity">
    <text evidence="1">Belongs to the beta-lactamase family.</text>
</comment>
<dbReference type="EMBL" id="JAOTOJ010000017">
    <property type="protein sequence ID" value="KAK9392128.1"/>
    <property type="molecule type" value="Genomic_DNA"/>
</dbReference>
<comment type="caution">
    <text evidence="5">The sequence shown here is derived from an EMBL/GenBank/DDBJ whole genome shotgun (WGS) entry which is preliminary data.</text>
</comment>
<evidence type="ECO:0000313" key="5">
    <source>
        <dbReference type="EMBL" id="KAK9392128.1"/>
    </source>
</evidence>
<evidence type="ECO:0000313" key="6">
    <source>
        <dbReference type="Proteomes" id="UP001474421"/>
    </source>
</evidence>
<organism evidence="5 6">
    <name type="scientific">Crotalus adamanteus</name>
    <name type="common">Eastern diamondback rattlesnake</name>
    <dbReference type="NCBI Taxonomy" id="8729"/>
    <lineage>
        <taxon>Eukaryota</taxon>
        <taxon>Metazoa</taxon>
        <taxon>Chordata</taxon>
        <taxon>Craniata</taxon>
        <taxon>Vertebrata</taxon>
        <taxon>Euteleostomi</taxon>
        <taxon>Lepidosauria</taxon>
        <taxon>Squamata</taxon>
        <taxon>Bifurcata</taxon>
        <taxon>Unidentata</taxon>
        <taxon>Episquamata</taxon>
        <taxon>Toxicofera</taxon>
        <taxon>Serpentes</taxon>
        <taxon>Colubroidea</taxon>
        <taxon>Viperidae</taxon>
        <taxon>Crotalinae</taxon>
        <taxon>Crotalus</taxon>
    </lineage>
</organism>
<name>A0AAW1AQM4_CROAD</name>
<evidence type="ECO:0000259" key="4">
    <source>
        <dbReference type="Pfam" id="PF00144"/>
    </source>
</evidence>
<feature type="domain" description="Beta-lactamase-related" evidence="4">
    <location>
        <begin position="128"/>
        <end position="471"/>
    </location>
</feature>
<reference evidence="5 6" key="1">
    <citation type="journal article" date="2024" name="Proc. Natl. Acad. Sci. U.S.A.">
        <title>The genetic regulatory architecture and epigenomic basis for age-related changes in rattlesnake venom.</title>
        <authorList>
            <person name="Hogan M.P."/>
            <person name="Holding M.L."/>
            <person name="Nystrom G.S."/>
            <person name="Colston T.J."/>
            <person name="Bartlett D.A."/>
            <person name="Mason A.J."/>
            <person name="Ellsworth S.A."/>
            <person name="Rautsaw R.M."/>
            <person name="Lawrence K.C."/>
            <person name="Strickland J.L."/>
            <person name="He B."/>
            <person name="Fraser P."/>
            <person name="Margres M.J."/>
            <person name="Gilbert D.M."/>
            <person name="Gibbs H.L."/>
            <person name="Parkinson C.L."/>
            <person name="Rokyta D.R."/>
        </authorList>
    </citation>
    <scope>NUCLEOTIDE SEQUENCE [LARGE SCALE GENOMIC DNA]</scope>
    <source>
        <strain evidence="5">DRR0105</strain>
    </source>
</reference>
<sequence length="623" mass="69837">MGKTQSRAIEAERQKENLLLLSPSPTSRSIGSWQEEGGFWKVMTAIRLSFFQFSTMEGKVVHVALLVFVLLFVAMTGCFLWQYSLPKAMSSSVTTDTKAAEVEMCPRYPDPVQLDHPIPILKDALEKVDNLLQHKVRNPGLPALSAIVIYNDTVLWTGNFGKRNSSSNLSGLPNEYSIYRIGSISKLFPTIMLHKLWEDGKINSLDDSLERYAPNFSIKNPLGHLKESKQTYSGGGPSSFDDKHLPPRPSSVTLRRMASQLSGLPRRLRSTSLVWKGTTQEALALLRDDILVADPGTRCHYSNLAFSLLAHVLSEQVAKGDYQNWVSESILDPLGMEDTGFDLTPNLRSRLTVGVYGSGEGAPLYDLGWYRPSGQMFSTAADLAKLAMLFLGTYQRPLLEPETLKVMLTPLLKCSRDYFANKTGTPWEMNEQMGYDVLRKDGDIDGYSATFSLIPKLRLSFILLMAGPRPQGGDLVTQTYEYLIPSLESAFREVKKKLKPPPSPAPYVGYYTFSNLTFYEIKAGPRGELLMQQFGPHIEKVIPENYRTIQLHHLEDRTFQVVFEKEFPCVLKLGPASISLEAQDGQLFNFYPFDPKGLSPGFDVPGLNTYNVLRLQRKPIFSS</sequence>
<dbReference type="PANTHER" id="PTHR22935:SF95">
    <property type="entry name" value="BETA-LACTAMASE-LIKE 1-RELATED"/>
    <property type="match status" value="1"/>
</dbReference>
<protein>
    <submittedName>
        <fullName evidence="5">Beta-lactamase-like 1</fullName>
    </submittedName>
</protein>
<keyword evidence="3" id="KW-0812">Transmembrane</keyword>
<feature type="region of interest" description="Disordered" evidence="2">
    <location>
        <begin position="227"/>
        <end position="248"/>
    </location>
</feature>
<keyword evidence="3" id="KW-1133">Transmembrane helix</keyword>
<gene>
    <name evidence="5" type="ORF">NXF25_017715</name>
</gene>
<evidence type="ECO:0000256" key="2">
    <source>
        <dbReference type="SAM" id="MobiDB-lite"/>
    </source>
</evidence>
<dbReference type="PANTHER" id="PTHR22935">
    <property type="entry name" value="PENICILLIN-BINDING PROTEIN"/>
    <property type="match status" value="1"/>
</dbReference>
<dbReference type="Proteomes" id="UP001474421">
    <property type="component" value="Unassembled WGS sequence"/>
</dbReference>
<keyword evidence="3" id="KW-0472">Membrane</keyword>
<dbReference type="InterPro" id="IPR001466">
    <property type="entry name" value="Beta-lactam-related"/>
</dbReference>